<dbReference type="Proteomes" id="UP000799424">
    <property type="component" value="Unassembled WGS sequence"/>
</dbReference>
<dbReference type="AlphaFoldDB" id="A0A6A6ZXA3"/>
<name>A0A6A6ZXA3_9PLEO</name>
<sequence length="703" mass="76187">MSSSRDDNSRAPPRPQPTPQRPRTLLQRVSSSLIGIVPANLRRRASRTNDIERPHTALGLVLEIKGKSSRYRPPLAKSQQELIPRLETPTLTDPDPNCPYNPETYTSFPPIEKETCSFCGFNPFRLLISRTWGPNHPCEHCRSSSSLSHLANPFRRSRRRARSSSAAQQNAEPLFENQATLTDGPRPVSTALAASRIGNPPRRASLPSNQVPSYSFLQPPRGNRRASSRASDSGRPPTRRSGDYNQRPVSPRLHHITILSPTTEHAYVHRSEVSSHLIALSAGSPSPLRRSEETINAVVRPVVHSNPHLDFSNTVYYPHPSQRHRGLEANTNHVIEEGCRGGRTTPLAIEDVLQASPAYQHHSREGQTLRRRRRSRPHMVIEESVAVLTLPSTQTPSTVDGVRIEIRPGIPNNLPRLRGGSGRPVSLGFKLKKWLLTCSVPCRPGHGFDENDSENEEPPRVPKPQRVKRALETVGGRGRAKVPDFVARSRTTSEDASEGKSEVEGFGSGSLGVGATSNEAARMAAEERSWAGNLVRSHRPSQQSDSPINQSLPHAQPLTSSNPIPTLRGGAAPAGWSDSQRLPPTLYWLAGGRGARSITVKAWKQQKGQKKRFGGLLGMAVYGHKAMPGYESEDSEDGGDVGRNVGVGEGSRRQSRSVGAGDTSAPGDEVPDAETGGTGEAGIDGDGDGGAGPAEDGGEDARS</sequence>
<feature type="compositionally biased region" description="Polar residues" evidence="1">
    <location>
        <begin position="540"/>
        <end position="564"/>
    </location>
</feature>
<evidence type="ECO:0000313" key="2">
    <source>
        <dbReference type="EMBL" id="KAF2825681.1"/>
    </source>
</evidence>
<feature type="compositionally biased region" description="Polar residues" evidence="1">
    <location>
        <begin position="206"/>
        <end position="216"/>
    </location>
</feature>
<gene>
    <name evidence="2" type="ORF">CC86DRAFT_418147</name>
</gene>
<dbReference type="OrthoDB" id="3801583at2759"/>
<feature type="region of interest" description="Disordered" evidence="1">
    <location>
        <begin position="139"/>
        <end position="251"/>
    </location>
</feature>
<feature type="compositionally biased region" description="Gly residues" evidence="1">
    <location>
        <begin position="676"/>
        <end position="692"/>
    </location>
</feature>
<evidence type="ECO:0000313" key="3">
    <source>
        <dbReference type="Proteomes" id="UP000799424"/>
    </source>
</evidence>
<feature type="region of interest" description="Disordered" evidence="1">
    <location>
        <begin position="1"/>
        <end position="25"/>
    </location>
</feature>
<reference evidence="2" key="1">
    <citation type="journal article" date="2020" name="Stud. Mycol.">
        <title>101 Dothideomycetes genomes: a test case for predicting lifestyles and emergence of pathogens.</title>
        <authorList>
            <person name="Haridas S."/>
            <person name="Albert R."/>
            <person name="Binder M."/>
            <person name="Bloem J."/>
            <person name="Labutti K."/>
            <person name="Salamov A."/>
            <person name="Andreopoulos B."/>
            <person name="Baker S."/>
            <person name="Barry K."/>
            <person name="Bills G."/>
            <person name="Bluhm B."/>
            <person name="Cannon C."/>
            <person name="Castanera R."/>
            <person name="Culley D."/>
            <person name="Daum C."/>
            <person name="Ezra D."/>
            <person name="Gonzalez J."/>
            <person name="Henrissat B."/>
            <person name="Kuo A."/>
            <person name="Liang C."/>
            <person name="Lipzen A."/>
            <person name="Lutzoni F."/>
            <person name="Magnuson J."/>
            <person name="Mondo S."/>
            <person name="Nolan M."/>
            <person name="Ohm R."/>
            <person name="Pangilinan J."/>
            <person name="Park H.-J."/>
            <person name="Ramirez L."/>
            <person name="Alfaro M."/>
            <person name="Sun H."/>
            <person name="Tritt A."/>
            <person name="Yoshinaga Y."/>
            <person name="Zwiers L.-H."/>
            <person name="Turgeon B."/>
            <person name="Goodwin S."/>
            <person name="Spatafora J."/>
            <person name="Crous P."/>
            <person name="Grigoriev I."/>
        </authorList>
    </citation>
    <scope>NUCLEOTIDE SEQUENCE</scope>
    <source>
        <strain evidence="2">CBS 113818</strain>
    </source>
</reference>
<feature type="region of interest" description="Disordered" evidence="1">
    <location>
        <begin position="445"/>
        <end position="581"/>
    </location>
</feature>
<protein>
    <submittedName>
        <fullName evidence="2">Uncharacterized protein</fullName>
    </submittedName>
</protein>
<feature type="region of interest" description="Disordered" evidence="1">
    <location>
        <begin position="628"/>
        <end position="703"/>
    </location>
</feature>
<evidence type="ECO:0000256" key="1">
    <source>
        <dbReference type="SAM" id="MobiDB-lite"/>
    </source>
</evidence>
<proteinExistence type="predicted"/>
<feature type="compositionally biased region" description="Basic and acidic residues" evidence="1">
    <location>
        <begin position="491"/>
        <end position="503"/>
    </location>
</feature>
<keyword evidence="3" id="KW-1185">Reference proteome</keyword>
<accession>A0A6A6ZXA3</accession>
<dbReference type="EMBL" id="MU006227">
    <property type="protein sequence ID" value="KAF2825681.1"/>
    <property type="molecule type" value="Genomic_DNA"/>
</dbReference>
<organism evidence="2 3">
    <name type="scientific">Ophiobolus disseminans</name>
    <dbReference type="NCBI Taxonomy" id="1469910"/>
    <lineage>
        <taxon>Eukaryota</taxon>
        <taxon>Fungi</taxon>
        <taxon>Dikarya</taxon>
        <taxon>Ascomycota</taxon>
        <taxon>Pezizomycotina</taxon>
        <taxon>Dothideomycetes</taxon>
        <taxon>Pleosporomycetidae</taxon>
        <taxon>Pleosporales</taxon>
        <taxon>Pleosporineae</taxon>
        <taxon>Phaeosphaeriaceae</taxon>
        <taxon>Ophiobolus</taxon>
    </lineage>
</organism>